<protein>
    <submittedName>
        <fullName evidence="1">Uncharacterized protein</fullName>
    </submittedName>
</protein>
<dbReference type="EMBL" id="CABIKO010000205">
    <property type="protein sequence ID" value="VVA31034.1"/>
    <property type="molecule type" value="Genomic_DNA"/>
</dbReference>
<evidence type="ECO:0000313" key="1">
    <source>
        <dbReference type="EMBL" id="VVA31034.1"/>
    </source>
</evidence>
<organism evidence="1 2">
    <name type="scientific">Prunus dulcis</name>
    <name type="common">Almond</name>
    <name type="synonym">Amygdalus dulcis</name>
    <dbReference type="NCBI Taxonomy" id="3755"/>
    <lineage>
        <taxon>Eukaryota</taxon>
        <taxon>Viridiplantae</taxon>
        <taxon>Streptophyta</taxon>
        <taxon>Embryophyta</taxon>
        <taxon>Tracheophyta</taxon>
        <taxon>Spermatophyta</taxon>
        <taxon>Magnoliopsida</taxon>
        <taxon>eudicotyledons</taxon>
        <taxon>Gunneridae</taxon>
        <taxon>Pentapetalae</taxon>
        <taxon>rosids</taxon>
        <taxon>fabids</taxon>
        <taxon>Rosales</taxon>
        <taxon>Rosaceae</taxon>
        <taxon>Amygdaloideae</taxon>
        <taxon>Amygdaleae</taxon>
        <taxon>Prunus</taxon>
    </lineage>
</organism>
<evidence type="ECO:0000313" key="2">
    <source>
        <dbReference type="Proteomes" id="UP000327085"/>
    </source>
</evidence>
<dbReference type="Gramene" id="VVA31034">
    <property type="protein sequence ID" value="VVA31034"/>
    <property type="gene ID" value="Prudul26B008078"/>
</dbReference>
<name>A0A5E4FUB9_PRUDU</name>
<dbReference type="AlphaFoldDB" id="A0A5E4FUB9"/>
<reference evidence="2" key="1">
    <citation type="journal article" date="2020" name="Plant J.">
        <title>Transposons played a major role in the diversification between the closely related almond and peach genomes: results from the almond genome sequence.</title>
        <authorList>
            <person name="Alioto T."/>
            <person name="Alexiou K.G."/>
            <person name="Bardil A."/>
            <person name="Barteri F."/>
            <person name="Castanera R."/>
            <person name="Cruz F."/>
            <person name="Dhingra A."/>
            <person name="Duval H."/>
            <person name="Fernandez I Marti A."/>
            <person name="Frias L."/>
            <person name="Galan B."/>
            <person name="Garcia J.L."/>
            <person name="Howad W."/>
            <person name="Gomez-Garrido J."/>
            <person name="Gut M."/>
            <person name="Julca I."/>
            <person name="Morata J."/>
            <person name="Puigdomenech P."/>
            <person name="Ribeca P."/>
            <person name="Rubio Cabetas M.J."/>
            <person name="Vlasova A."/>
            <person name="Wirthensohn M."/>
            <person name="Garcia-Mas J."/>
            <person name="Gabaldon T."/>
            <person name="Casacuberta J.M."/>
            <person name="Arus P."/>
        </authorList>
    </citation>
    <scope>NUCLEOTIDE SEQUENCE [LARGE SCALE GENOMIC DNA]</scope>
    <source>
        <strain evidence="2">cv. Texas</strain>
    </source>
</reference>
<accession>A0A5E4FUB9</accession>
<dbReference type="InParanoid" id="A0A5E4FUB9"/>
<gene>
    <name evidence="1" type="ORF">ALMOND_2B008078</name>
</gene>
<dbReference type="Proteomes" id="UP000327085">
    <property type="component" value="Chromosome 4"/>
</dbReference>
<proteinExistence type="predicted"/>
<sequence length="60" mass="6709">MAVSIQKLMSPDSGIILENKGSFPPSLQVQGLSALFGFETLRLRVWDCETASLWDEIIRL</sequence>